<keyword evidence="4" id="KW-1185">Reference proteome</keyword>
<protein>
    <recommendedName>
        <fullName evidence="1">ATP-dependent DNA helicase</fullName>
        <ecNumber evidence="1">5.6.2.3</ecNumber>
    </recommendedName>
</protein>
<keyword evidence="1" id="KW-0378">Hydrolase</keyword>
<evidence type="ECO:0000256" key="1">
    <source>
        <dbReference type="RuleBase" id="RU363044"/>
    </source>
</evidence>
<organism evidence="4">
    <name type="scientific">Perkinsus marinus (strain ATCC 50983 / TXsc)</name>
    <dbReference type="NCBI Taxonomy" id="423536"/>
    <lineage>
        <taxon>Eukaryota</taxon>
        <taxon>Sar</taxon>
        <taxon>Alveolata</taxon>
        <taxon>Perkinsozoa</taxon>
        <taxon>Perkinsea</taxon>
        <taxon>Perkinsida</taxon>
        <taxon>Perkinsidae</taxon>
        <taxon>Perkinsus</taxon>
    </lineage>
</organism>
<dbReference type="OrthoDB" id="439625at2759"/>
<comment type="catalytic activity">
    <reaction evidence="1">
        <text>ATP + H2O = ADP + phosphate + H(+)</text>
        <dbReference type="Rhea" id="RHEA:13065"/>
        <dbReference type="ChEBI" id="CHEBI:15377"/>
        <dbReference type="ChEBI" id="CHEBI:15378"/>
        <dbReference type="ChEBI" id="CHEBI:30616"/>
        <dbReference type="ChEBI" id="CHEBI:43474"/>
        <dbReference type="ChEBI" id="CHEBI:456216"/>
        <dbReference type="EC" id="5.6.2.3"/>
    </reaction>
</comment>
<dbReference type="InterPro" id="IPR010285">
    <property type="entry name" value="DNA_helicase_pif1-like_DEAD"/>
</dbReference>
<feature type="non-terminal residue" evidence="3">
    <location>
        <position position="415"/>
    </location>
</feature>
<dbReference type="GO" id="GO:0005524">
    <property type="term" value="F:ATP binding"/>
    <property type="evidence" value="ECO:0007669"/>
    <property type="project" value="UniProtKB-KW"/>
</dbReference>
<sequence length="415" mass="45447">MQPQDLLNGIDHTMLNHEQNRVYEFVEQLLLTSDEEGSLENAFILHGVGGTGKSFLIKCLVKLCLSKFGAGSCLVMAPTGKAASILPFGRTLHSALRLPVPLVESGFEPLAAESLTNFQDEMGNMRLVIIDELSMIGCRFLAAIDSRLKQARPSSSSKAFGGFPVILSGDYGQLPPVLDKPLFSEPNGHESMMCRQGRLAFSTIRRAFFLDEIVRTKERDFQSLLLRVRDGVQTPEDLTVVLARQLHRLPAIERQKFQASILLCSTRGRAAEVNEEYLHREPGGSVVLTATHSGRGAASHSDELAKGLLPRVELKIGSPVMLTANLGKVFGVFASDAHDNLPVVLVDFPDYEGPPLNPNFPTVVPIPAVTRTWHNDGRVYSRTQAPLVLAYATTIYKSQGSSLSCYTIDFGSKEI</sequence>
<dbReference type="GO" id="GO:0006281">
    <property type="term" value="P:DNA repair"/>
    <property type="evidence" value="ECO:0007669"/>
    <property type="project" value="UniProtKB-KW"/>
</dbReference>
<dbReference type="RefSeq" id="XP_002774883.1">
    <property type="nucleotide sequence ID" value="XM_002774837.1"/>
</dbReference>
<dbReference type="Pfam" id="PF05970">
    <property type="entry name" value="PIF1"/>
    <property type="match status" value="1"/>
</dbReference>
<keyword evidence="1" id="KW-0547">Nucleotide-binding</keyword>
<comment type="cofactor">
    <cofactor evidence="1">
        <name>Mg(2+)</name>
        <dbReference type="ChEBI" id="CHEBI:18420"/>
    </cofactor>
</comment>
<name>C5L994_PERM5</name>
<dbReference type="SUPFAM" id="SSF52540">
    <property type="entry name" value="P-loop containing nucleoside triphosphate hydrolases"/>
    <property type="match status" value="2"/>
</dbReference>
<dbReference type="GO" id="GO:0043139">
    <property type="term" value="F:5'-3' DNA helicase activity"/>
    <property type="evidence" value="ECO:0007669"/>
    <property type="project" value="UniProtKB-EC"/>
</dbReference>
<dbReference type="GO" id="GO:0006310">
    <property type="term" value="P:DNA recombination"/>
    <property type="evidence" value="ECO:0007669"/>
    <property type="project" value="UniProtKB-KW"/>
</dbReference>
<dbReference type="EC" id="5.6.2.3" evidence="1"/>
<keyword evidence="1" id="KW-0067">ATP-binding</keyword>
<dbReference type="InterPro" id="IPR027417">
    <property type="entry name" value="P-loop_NTPase"/>
</dbReference>
<dbReference type="InParanoid" id="C5L994"/>
<accession>C5L994</accession>
<keyword evidence="1" id="KW-0347">Helicase</keyword>
<feature type="domain" description="DNA helicase Pif1-like DEAD-box helicase" evidence="2">
    <location>
        <begin position="14"/>
        <end position="231"/>
    </location>
</feature>
<dbReference type="Gene3D" id="3.40.50.300">
    <property type="entry name" value="P-loop containing nucleotide triphosphate hydrolases"/>
    <property type="match status" value="1"/>
</dbReference>
<evidence type="ECO:0000259" key="2">
    <source>
        <dbReference type="Pfam" id="PF05970"/>
    </source>
</evidence>
<dbReference type="AlphaFoldDB" id="C5L994"/>
<proteinExistence type="inferred from homology"/>
<keyword evidence="1" id="KW-0227">DNA damage</keyword>
<dbReference type="GeneID" id="9056397"/>
<dbReference type="InterPro" id="IPR051055">
    <property type="entry name" value="PIF1_helicase"/>
</dbReference>
<dbReference type="Proteomes" id="UP000007800">
    <property type="component" value="Unassembled WGS sequence"/>
</dbReference>
<evidence type="ECO:0000313" key="4">
    <source>
        <dbReference type="Proteomes" id="UP000007800"/>
    </source>
</evidence>
<dbReference type="GO" id="GO:0016887">
    <property type="term" value="F:ATP hydrolysis activity"/>
    <property type="evidence" value="ECO:0007669"/>
    <property type="project" value="RHEA"/>
</dbReference>
<reference evidence="3 4" key="1">
    <citation type="submission" date="2008-07" db="EMBL/GenBank/DDBJ databases">
        <authorList>
            <person name="El-Sayed N."/>
            <person name="Caler E."/>
            <person name="Inman J."/>
            <person name="Amedeo P."/>
            <person name="Hass B."/>
            <person name="Wortman J."/>
        </authorList>
    </citation>
    <scope>NUCLEOTIDE SEQUENCE [LARGE SCALE GENOMIC DNA]</scope>
    <source>
        <strain evidence="4">ATCC 50983 / TXsc</strain>
    </source>
</reference>
<evidence type="ECO:0000313" key="3">
    <source>
        <dbReference type="EMBL" id="EER06699.1"/>
    </source>
</evidence>
<comment type="similarity">
    <text evidence="1">Belongs to the helicase family.</text>
</comment>
<keyword evidence="1" id="KW-0233">DNA recombination</keyword>
<keyword evidence="1" id="KW-0234">DNA repair</keyword>
<dbReference type="EMBL" id="GG680388">
    <property type="protein sequence ID" value="EER06699.1"/>
    <property type="molecule type" value="Genomic_DNA"/>
</dbReference>
<gene>
    <name evidence="3" type="ORF">Pmar_PMAR000164</name>
</gene>
<dbReference type="GO" id="GO:0000723">
    <property type="term" value="P:telomere maintenance"/>
    <property type="evidence" value="ECO:0007669"/>
    <property type="project" value="InterPro"/>
</dbReference>
<dbReference type="PANTHER" id="PTHR47642">
    <property type="entry name" value="ATP-DEPENDENT DNA HELICASE"/>
    <property type="match status" value="1"/>
</dbReference>